<sequence length="110" mass="12092">MRRETKPRSGCQQGSVLSLIFAMLICLASDGCKTGGHGFPLLDRPCFDTKPPCSVRIAGSMRIQIYIIALLLSAIMWSISFDAARESYHAAQSAGLMPNLHINKKLDRIL</sequence>
<dbReference type="eggNOG" id="ENOG502ZZ7G">
    <property type="taxonomic scope" value="Bacteria"/>
</dbReference>
<feature type="transmembrane region" description="Helical" evidence="1">
    <location>
        <begin position="63"/>
        <end position="84"/>
    </location>
</feature>
<keyword evidence="1" id="KW-0812">Transmembrane</keyword>
<proteinExistence type="predicted"/>
<organism evidence="2 3">
    <name type="scientific">Rhizobium etli (strain CIAT 652)</name>
    <dbReference type="NCBI Taxonomy" id="491916"/>
    <lineage>
        <taxon>Bacteria</taxon>
        <taxon>Pseudomonadati</taxon>
        <taxon>Pseudomonadota</taxon>
        <taxon>Alphaproteobacteria</taxon>
        <taxon>Hyphomicrobiales</taxon>
        <taxon>Rhizobiaceae</taxon>
        <taxon>Rhizobium/Agrobacterium group</taxon>
        <taxon>Rhizobium</taxon>
    </lineage>
</organism>
<evidence type="ECO:0000313" key="2">
    <source>
        <dbReference type="EMBL" id="ACE92440.1"/>
    </source>
</evidence>
<evidence type="ECO:0000313" key="3">
    <source>
        <dbReference type="Proteomes" id="UP000008817"/>
    </source>
</evidence>
<evidence type="ECO:0000256" key="1">
    <source>
        <dbReference type="SAM" id="Phobius"/>
    </source>
</evidence>
<keyword evidence="1" id="KW-1133">Transmembrane helix</keyword>
<name>B3PX59_RHIE6</name>
<dbReference type="HOGENOM" id="CLU_2168967_0_0_5"/>
<dbReference type="AlphaFoldDB" id="B3PX59"/>
<keyword evidence="1" id="KW-0472">Membrane</keyword>
<dbReference type="EMBL" id="CP001074">
    <property type="protein sequence ID" value="ACE92440.1"/>
    <property type="molecule type" value="Genomic_DNA"/>
</dbReference>
<dbReference type="KEGG" id="rec:RHECIAT_CH0003493"/>
<reference evidence="2 3" key="1">
    <citation type="submission" date="2008-04" db="EMBL/GenBank/DDBJ databases">
        <title>Genome diversity and DNA divergence of Rhizobium etli.</title>
        <authorList>
            <person name="Gonzalez V."/>
            <person name="Acosta J.L."/>
            <person name="Santamaria R.I."/>
            <person name="Bustos P."/>
            <person name="Hernandez-Gonzalez I.L."/>
            <person name="Fernandez J.L."/>
            <person name="Diaz R."/>
            <person name="Flores M."/>
            <person name="Mora J."/>
            <person name="Palacios R."/>
            <person name="Davila G."/>
        </authorList>
    </citation>
    <scope>NUCLEOTIDE SEQUENCE [LARGE SCALE GENOMIC DNA]</scope>
    <source>
        <strain evidence="2 3">CIAT 652</strain>
    </source>
</reference>
<accession>B3PX59</accession>
<protein>
    <submittedName>
        <fullName evidence="2">Uncharacterized protein</fullName>
    </submittedName>
</protein>
<dbReference type="Proteomes" id="UP000008817">
    <property type="component" value="Chromosome"/>
</dbReference>
<gene>
    <name evidence="2" type="ordered locus">RHECIAT_CH0003493</name>
</gene>